<name>A0A2Z6IBV1_9BURK</name>
<evidence type="ECO:0000256" key="11">
    <source>
        <dbReference type="SAM" id="SignalP"/>
    </source>
</evidence>
<evidence type="ECO:0000256" key="6">
    <source>
        <dbReference type="ARBA" id="ARBA00022729"/>
    </source>
</evidence>
<feature type="chain" id="PRO_5016377153" description="Porin domain-containing protein" evidence="11">
    <location>
        <begin position="24"/>
        <end position="377"/>
    </location>
</feature>
<dbReference type="PANTHER" id="PTHR34501">
    <property type="entry name" value="PROTEIN YDDL-RELATED"/>
    <property type="match status" value="1"/>
</dbReference>
<dbReference type="KEGG" id="sutt:SUTMEG_18240"/>
<evidence type="ECO:0000256" key="5">
    <source>
        <dbReference type="ARBA" id="ARBA00022692"/>
    </source>
</evidence>
<dbReference type="GO" id="GO:0006811">
    <property type="term" value="P:monoatomic ion transport"/>
    <property type="evidence" value="ECO:0007669"/>
    <property type="project" value="UniProtKB-KW"/>
</dbReference>
<keyword evidence="6 11" id="KW-0732">Signal</keyword>
<dbReference type="Gene3D" id="2.40.160.10">
    <property type="entry name" value="Porin"/>
    <property type="match status" value="1"/>
</dbReference>
<protein>
    <recommendedName>
        <fullName evidence="12">Porin domain-containing protein</fullName>
    </recommendedName>
</protein>
<dbReference type="EMBL" id="AP018786">
    <property type="protein sequence ID" value="BBF23933.1"/>
    <property type="molecule type" value="Genomic_DNA"/>
</dbReference>
<dbReference type="RefSeq" id="WP_120177489.1">
    <property type="nucleotide sequence ID" value="NZ_AP018786.1"/>
</dbReference>
<dbReference type="PANTHER" id="PTHR34501:SF9">
    <property type="entry name" value="MAJOR OUTER MEMBRANE PROTEIN P.IA"/>
    <property type="match status" value="1"/>
</dbReference>
<dbReference type="AlphaFoldDB" id="A0A2Z6IBV1"/>
<comment type="subunit">
    <text evidence="2">Homotrimer.</text>
</comment>
<dbReference type="InterPro" id="IPR033900">
    <property type="entry name" value="Gram_neg_porin_domain"/>
</dbReference>
<keyword evidence="7" id="KW-0406">Ion transport</keyword>
<evidence type="ECO:0000256" key="3">
    <source>
        <dbReference type="ARBA" id="ARBA00022448"/>
    </source>
</evidence>
<comment type="subcellular location">
    <subcellularLocation>
        <location evidence="1">Cell outer membrane</location>
        <topology evidence="1">Multi-pass membrane protein</topology>
    </subcellularLocation>
</comment>
<evidence type="ECO:0000313" key="14">
    <source>
        <dbReference type="Proteomes" id="UP000271003"/>
    </source>
</evidence>
<evidence type="ECO:0000313" key="13">
    <source>
        <dbReference type="EMBL" id="BBF23933.1"/>
    </source>
</evidence>
<dbReference type="Pfam" id="PF13609">
    <property type="entry name" value="Porin_4"/>
    <property type="match status" value="1"/>
</dbReference>
<evidence type="ECO:0000256" key="9">
    <source>
        <dbReference type="ARBA" id="ARBA00023136"/>
    </source>
</evidence>
<keyword evidence="4" id="KW-1134">Transmembrane beta strand</keyword>
<dbReference type="GO" id="GO:0015288">
    <property type="term" value="F:porin activity"/>
    <property type="evidence" value="ECO:0007669"/>
    <property type="project" value="UniProtKB-KW"/>
</dbReference>
<evidence type="ECO:0000256" key="8">
    <source>
        <dbReference type="ARBA" id="ARBA00023114"/>
    </source>
</evidence>
<dbReference type="InterPro" id="IPR023614">
    <property type="entry name" value="Porin_dom_sf"/>
</dbReference>
<reference evidence="13 14" key="1">
    <citation type="journal article" date="2018" name="Int. J. Syst. Evol. Microbiol.">
        <title>Mesosutterella multiformis gen. nov., sp. nov., a member of the family Sutterellaceae and Sutterella megalosphaeroides sp. nov., isolated from human faeces.</title>
        <authorList>
            <person name="Sakamoto M."/>
            <person name="Ikeyama N."/>
            <person name="Kunihiro T."/>
            <person name="Iino T."/>
            <person name="Yuki M."/>
            <person name="Ohkuma M."/>
        </authorList>
    </citation>
    <scope>NUCLEOTIDE SEQUENCE [LARGE SCALE GENOMIC DNA]</scope>
    <source>
        <strain evidence="13 14">6FBBBH3</strain>
    </source>
</reference>
<evidence type="ECO:0000256" key="1">
    <source>
        <dbReference type="ARBA" id="ARBA00004571"/>
    </source>
</evidence>
<evidence type="ECO:0000256" key="7">
    <source>
        <dbReference type="ARBA" id="ARBA00023065"/>
    </source>
</evidence>
<accession>A0A2Z6IBV1</accession>
<dbReference type="OrthoDB" id="6975458at2"/>
<keyword evidence="8" id="KW-0626">Porin</keyword>
<evidence type="ECO:0000256" key="10">
    <source>
        <dbReference type="ARBA" id="ARBA00023237"/>
    </source>
</evidence>
<keyword evidence="14" id="KW-1185">Reference proteome</keyword>
<dbReference type="CDD" id="cd00342">
    <property type="entry name" value="gram_neg_porins"/>
    <property type="match status" value="1"/>
</dbReference>
<evidence type="ECO:0000259" key="12">
    <source>
        <dbReference type="Pfam" id="PF13609"/>
    </source>
</evidence>
<feature type="signal peptide" evidence="11">
    <location>
        <begin position="1"/>
        <end position="23"/>
    </location>
</feature>
<organism evidence="13 14">
    <name type="scientific">Sutterella megalosphaeroides</name>
    <dbReference type="NCBI Taxonomy" id="2494234"/>
    <lineage>
        <taxon>Bacteria</taxon>
        <taxon>Pseudomonadati</taxon>
        <taxon>Pseudomonadota</taxon>
        <taxon>Betaproteobacteria</taxon>
        <taxon>Burkholderiales</taxon>
        <taxon>Sutterellaceae</taxon>
        <taxon>Sutterella</taxon>
    </lineage>
</organism>
<dbReference type="Proteomes" id="UP000271003">
    <property type="component" value="Chromosome"/>
</dbReference>
<evidence type="ECO:0000256" key="4">
    <source>
        <dbReference type="ARBA" id="ARBA00022452"/>
    </source>
</evidence>
<keyword evidence="5" id="KW-0812">Transmembrane</keyword>
<keyword evidence="3" id="KW-0813">Transport</keyword>
<dbReference type="GO" id="GO:0046930">
    <property type="term" value="C:pore complex"/>
    <property type="evidence" value="ECO:0007669"/>
    <property type="project" value="UniProtKB-KW"/>
</dbReference>
<evidence type="ECO:0000256" key="2">
    <source>
        <dbReference type="ARBA" id="ARBA00011233"/>
    </source>
</evidence>
<keyword evidence="9" id="KW-0472">Membrane</keyword>
<feature type="domain" description="Porin" evidence="12">
    <location>
        <begin position="10"/>
        <end position="344"/>
    </location>
</feature>
<proteinExistence type="predicted"/>
<dbReference type="GO" id="GO:0009279">
    <property type="term" value="C:cell outer membrane"/>
    <property type="evidence" value="ECO:0007669"/>
    <property type="project" value="UniProtKB-SubCell"/>
</dbReference>
<gene>
    <name evidence="13" type="ORF">SUTMEG_18240</name>
</gene>
<keyword evidence="10" id="KW-0998">Cell outer membrane</keyword>
<sequence length="377" mass="40640">MNRTLTASAAAAALLCTAATAFAADVQIYGRVDAGLKYVHQEGGKDDFTLNSGGRAHNRVGLNIKEDLGNGMEVKGYLENGFTLDDGSLDTEGQLFNRRSILAVKGSYGELGLGRMGTVQSTVSPYTMGLIKYDPFGTSYSQASIGSTFANTSRINNGITWISPQWNGWKVGATYGMGDSSDEEKWQDRNHTLALATDYTGENLYVSFTFANVQRANTSTTVTDDAQLYGTGGWFRFVPSARLFWGVQYQKSWASAAGVAASDLYVDPDAETPEHIDGISGGFDGVSLLLGTDYVTGPHKVIGGVQFFDGELADNKDADYRLTVLAAAYEYKFAKTVWGYVAATTSFGSGDLVKRSIADADYENDASELMVGINWNF</sequence>
<dbReference type="InterPro" id="IPR050298">
    <property type="entry name" value="Gram-neg_bact_OMP"/>
</dbReference>
<dbReference type="SUPFAM" id="SSF56935">
    <property type="entry name" value="Porins"/>
    <property type="match status" value="1"/>
</dbReference>